<evidence type="ECO:0000256" key="1">
    <source>
        <dbReference type="SAM" id="MobiDB-lite"/>
    </source>
</evidence>
<organism evidence="3 4">
    <name type="scientific">Cephalotrichum gorgonifer</name>
    <dbReference type="NCBI Taxonomy" id="2041049"/>
    <lineage>
        <taxon>Eukaryota</taxon>
        <taxon>Fungi</taxon>
        <taxon>Dikarya</taxon>
        <taxon>Ascomycota</taxon>
        <taxon>Pezizomycotina</taxon>
        <taxon>Sordariomycetes</taxon>
        <taxon>Hypocreomycetidae</taxon>
        <taxon>Microascales</taxon>
        <taxon>Microascaceae</taxon>
        <taxon>Cephalotrichum</taxon>
    </lineage>
</organism>
<dbReference type="EMBL" id="ONZQ02000001">
    <property type="protein sequence ID" value="SPN96810.1"/>
    <property type="molecule type" value="Genomic_DNA"/>
</dbReference>
<dbReference type="PANTHER" id="PTHR39605">
    <property type="entry name" value="MAJOR FACILITATOR SUPERFAMILY (MFS) PROFILE DOMAIN-CONTAINING PROTEIN"/>
    <property type="match status" value="1"/>
</dbReference>
<dbReference type="AlphaFoldDB" id="A0AAE8MQM8"/>
<reference evidence="3" key="1">
    <citation type="submission" date="2018-03" db="EMBL/GenBank/DDBJ databases">
        <authorList>
            <person name="Guldener U."/>
        </authorList>
    </citation>
    <scope>NUCLEOTIDE SEQUENCE</scope>
</reference>
<dbReference type="PANTHER" id="PTHR39605:SF1">
    <property type="entry name" value="MAJOR FACILITATOR SUPERFAMILY (MFS) PROFILE DOMAIN-CONTAINING PROTEIN"/>
    <property type="match status" value="1"/>
</dbReference>
<protein>
    <submittedName>
        <fullName evidence="3">Uncharacterized protein</fullName>
    </submittedName>
</protein>
<keyword evidence="2" id="KW-0472">Membrane</keyword>
<feature type="compositionally biased region" description="Basic and acidic residues" evidence="1">
    <location>
        <begin position="143"/>
        <end position="152"/>
    </location>
</feature>
<feature type="transmembrane region" description="Helical" evidence="2">
    <location>
        <begin position="85"/>
        <end position="105"/>
    </location>
</feature>
<sequence>MDSISTYSLASLAWLTTQGAPLILWPSFISSLLGEEYHQSNPLEHYYARSLGVALITLGVMTVVLTGSVPLTSIPDDEPIPDSPYTTAILLLSTIHHASATLYAYTRYNDSSQTAFMIAAFASGALATGGLLALLFAGDTSRRSKTGIDKDTSSYPFTNSESYRSKKKAAKNK</sequence>
<proteinExistence type="predicted"/>
<feature type="transmembrane region" description="Helical" evidence="2">
    <location>
        <begin position="117"/>
        <end position="137"/>
    </location>
</feature>
<accession>A0AAE8MQM8</accession>
<gene>
    <name evidence="3" type="ORF">DNG_00330</name>
</gene>
<feature type="compositionally biased region" description="Polar residues" evidence="1">
    <location>
        <begin position="153"/>
        <end position="162"/>
    </location>
</feature>
<name>A0AAE8MQM8_9PEZI</name>
<evidence type="ECO:0000313" key="4">
    <source>
        <dbReference type="Proteomes" id="UP001187682"/>
    </source>
</evidence>
<dbReference type="Proteomes" id="UP001187682">
    <property type="component" value="Unassembled WGS sequence"/>
</dbReference>
<feature type="region of interest" description="Disordered" evidence="1">
    <location>
        <begin position="143"/>
        <end position="173"/>
    </location>
</feature>
<keyword evidence="4" id="KW-1185">Reference proteome</keyword>
<feature type="transmembrane region" description="Helical" evidence="2">
    <location>
        <begin position="12"/>
        <end position="34"/>
    </location>
</feature>
<keyword evidence="2" id="KW-1133">Transmembrane helix</keyword>
<evidence type="ECO:0000313" key="3">
    <source>
        <dbReference type="EMBL" id="SPN96810.1"/>
    </source>
</evidence>
<evidence type="ECO:0000256" key="2">
    <source>
        <dbReference type="SAM" id="Phobius"/>
    </source>
</evidence>
<feature type="transmembrane region" description="Helical" evidence="2">
    <location>
        <begin position="46"/>
        <end position="65"/>
    </location>
</feature>
<comment type="caution">
    <text evidence="3">The sequence shown here is derived from an EMBL/GenBank/DDBJ whole genome shotgun (WGS) entry which is preliminary data.</text>
</comment>
<keyword evidence="2" id="KW-0812">Transmembrane</keyword>